<dbReference type="Proteomes" id="UP000017813">
    <property type="component" value="Unassembled WGS sequence"/>
</dbReference>
<evidence type="ECO:0000256" key="2">
    <source>
        <dbReference type="ARBA" id="ARBA00009830"/>
    </source>
</evidence>
<accession>V9H5L2</accession>
<feature type="signal peptide" evidence="8">
    <location>
        <begin position="1"/>
        <end position="24"/>
    </location>
</feature>
<name>V9H5L2_9NEIS</name>
<keyword evidence="6" id="KW-0472">Membrane</keyword>
<gene>
    <name evidence="10" type="ORF">HMPREF9021_01833</name>
</gene>
<dbReference type="eggNOG" id="COG3637">
    <property type="taxonomic scope" value="Bacteria"/>
</dbReference>
<protein>
    <submittedName>
        <fullName evidence="10">Outer membrane autotransporter barrel domain-containing protein</fullName>
    </submittedName>
</protein>
<keyword evidence="3" id="KW-1134">Transmembrane beta strand</keyword>
<dbReference type="GO" id="GO:0015288">
    <property type="term" value="F:porin activity"/>
    <property type="evidence" value="ECO:0007669"/>
    <property type="project" value="InterPro"/>
</dbReference>
<reference evidence="10 11" key="1">
    <citation type="submission" date="2010-03" db="EMBL/GenBank/DDBJ databases">
        <authorList>
            <consortium name="The Broad Institute Genome Sequencing Platform"/>
            <person name="Ward D."/>
            <person name="Earl A."/>
            <person name="Feldgarden M."/>
            <person name="Gevers D."/>
            <person name="Young S."/>
            <person name="Zeng Q."/>
            <person name="Koehrsen M."/>
            <person name="Alvarado L."/>
            <person name="Berlin A.M."/>
            <person name="Borenstein D."/>
            <person name="Chapman S.B."/>
            <person name="Chen Z."/>
            <person name="Engels R."/>
            <person name="Freedman E."/>
            <person name="Gellesch M."/>
            <person name="Goldberg J."/>
            <person name="Griggs A."/>
            <person name="Gujja S."/>
            <person name="Heilman E.R."/>
            <person name="Heiman D.I."/>
            <person name="Hepburn T.A."/>
            <person name="Howarth C."/>
            <person name="Jen D."/>
            <person name="Larson L."/>
            <person name="Mehta T."/>
            <person name="Park D."/>
            <person name="Pearson M."/>
            <person name="Richards J."/>
            <person name="Roberts A."/>
            <person name="Saif S."/>
            <person name="Shea T.D."/>
            <person name="Shenoy N."/>
            <person name="Sisk P."/>
            <person name="Stolte C."/>
            <person name="Sykes S.N."/>
            <person name="Walk T."/>
            <person name="White J."/>
            <person name="Yandava C."/>
            <person name="Izard J."/>
            <person name="Baranova O.V."/>
            <person name="Blanton J.M."/>
            <person name="Tanner A.C."/>
            <person name="Dewhirst F."/>
            <person name="Haas B."/>
            <person name="Nusbaum C."/>
            <person name="Birren B."/>
        </authorList>
    </citation>
    <scope>NUCLEOTIDE SEQUENCE [LARGE SCALE GENOMIC DNA]</scope>
    <source>
        <strain evidence="10 11">ATCC 29453</strain>
    </source>
</reference>
<evidence type="ECO:0000256" key="5">
    <source>
        <dbReference type="ARBA" id="ARBA00022729"/>
    </source>
</evidence>
<dbReference type="OrthoDB" id="6648740at2"/>
<evidence type="ECO:0000256" key="3">
    <source>
        <dbReference type="ARBA" id="ARBA00022452"/>
    </source>
</evidence>
<evidence type="ECO:0000256" key="1">
    <source>
        <dbReference type="ARBA" id="ARBA00004442"/>
    </source>
</evidence>
<dbReference type="InterPro" id="IPR006315">
    <property type="entry name" value="OM_autotransptr_brl_dom"/>
</dbReference>
<organism evidence="10 11">
    <name type="scientific">Simonsiella muelleri ATCC 29453</name>
    <dbReference type="NCBI Taxonomy" id="641147"/>
    <lineage>
        <taxon>Bacteria</taxon>
        <taxon>Pseudomonadati</taxon>
        <taxon>Pseudomonadota</taxon>
        <taxon>Betaproteobacteria</taxon>
        <taxon>Neisseriales</taxon>
        <taxon>Neisseriaceae</taxon>
        <taxon>Simonsiella</taxon>
    </lineage>
</organism>
<dbReference type="InterPro" id="IPR011250">
    <property type="entry name" value="OMP/PagP_B-barrel"/>
</dbReference>
<evidence type="ECO:0000313" key="11">
    <source>
        <dbReference type="Proteomes" id="UP000017813"/>
    </source>
</evidence>
<keyword evidence="4" id="KW-0812">Transmembrane</keyword>
<comment type="subcellular location">
    <subcellularLocation>
        <location evidence="1">Cell outer membrane</location>
    </subcellularLocation>
</comment>
<dbReference type="RefSeq" id="WP_002642759.1">
    <property type="nucleotide sequence ID" value="NZ_CP019448.1"/>
</dbReference>
<dbReference type="InterPro" id="IPR003394">
    <property type="entry name" value="Porin_opacity"/>
</dbReference>
<dbReference type="EMBL" id="ADCY02000052">
    <property type="protein sequence ID" value="EFG30336.2"/>
    <property type="molecule type" value="Genomic_DNA"/>
</dbReference>
<dbReference type="Pfam" id="PF02462">
    <property type="entry name" value="Opacity"/>
    <property type="match status" value="1"/>
</dbReference>
<dbReference type="AlphaFoldDB" id="V9H5L2"/>
<keyword evidence="5 8" id="KW-0732">Signal</keyword>
<feature type="domain" description="Porin opacity type" evidence="9">
    <location>
        <begin position="70"/>
        <end position="200"/>
    </location>
</feature>
<sequence>MKKTFLKKTLLVLLGVTASHTALADAITGAYIQGDIGLTYMKADGTHYDSVRNAIKTSYNESKIMPRVSVGYDFGDWRVAGDYTHYANIEDSTATNKFTTKVRGAGVSAIYDFNTALPVPVQPYVGARVSVNKVKQESIAFGNNALISNSNSSTKVSPGVLAGMNYKLDNHFTVDAGYRYNHLDSSVQTHEASVGLRYTF</sequence>
<evidence type="ECO:0000256" key="4">
    <source>
        <dbReference type="ARBA" id="ARBA00022692"/>
    </source>
</evidence>
<dbReference type="GO" id="GO:0009279">
    <property type="term" value="C:cell outer membrane"/>
    <property type="evidence" value="ECO:0007669"/>
    <property type="project" value="UniProtKB-SubCell"/>
</dbReference>
<comment type="caution">
    <text evidence="10">The sequence shown here is derived from an EMBL/GenBank/DDBJ whole genome shotgun (WGS) entry which is preliminary data.</text>
</comment>
<evidence type="ECO:0000256" key="7">
    <source>
        <dbReference type="ARBA" id="ARBA00023237"/>
    </source>
</evidence>
<dbReference type="Gene3D" id="2.40.160.20">
    <property type="match status" value="1"/>
</dbReference>
<proteinExistence type="inferred from homology"/>
<evidence type="ECO:0000313" key="10">
    <source>
        <dbReference type="EMBL" id="EFG30336.2"/>
    </source>
</evidence>
<evidence type="ECO:0000256" key="6">
    <source>
        <dbReference type="ARBA" id="ARBA00023136"/>
    </source>
</evidence>
<evidence type="ECO:0000256" key="8">
    <source>
        <dbReference type="SAM" id="SignalP"/>
    </source>
</evidence>
<reference evidence="10 11" key="2">
    <citation type="submission" date="2011-10" db="EMBL/GenBank/DDBJ databases">
        <title>The Genome Sequence of Simonsiella muelleri ATCC 29453.</title>
        <authorList>
            <consortium name="The Broad Institute Genome Sequencing Platform"/>
            <consortium name="The Broad Institute Genome Sequencing Center for Infectious Disease"/>
            <person name="Earl A."/>
            <person name="Ward D."/>
            <person name="Feldgarden M."/>
            <person name="Gevers D."/>
            <person name="Izard J."/>
            <person name="Baranova O.V."/>
            <person name="Blanton J.M."/>
            <person name="Tanner A.C."/>
            <person name="Dewhirst F."/>
            <person name="Young S.K."/>
            <person name="Zeng Q."/>
            <person name="Gargeya S."/>
            <person name="Fitzgerald M."/>
            <person name="Haas B."/>
            <person name="Abouelleil A."/>
            <person name="Alvarado L."/>
            <person name="Arachchi H.M."/>
            <person name="Berlin A."/>
            <person name="Brown A."/>
            <person name="Chapman S.B."/>
            <person name="Chen Z."/>
            <person name="Dunbar C."/>
            <person name="Freedman E."/>
            <person name="Gearin G."/>
            <person name="Goldberg J."/>
            <person name="Griggs A."/>
            <person name="Gujja S."/>
            <person name="Heiman D."/>
            <person name="Howarth C."/>
            <person name="Larson L."/>
            <person name="Lui A."/>
            <person name="MacDonald P.J.P."/>
            <person name="Montmayeur A."/>
            <person name="Murphy C."/>
            <person name="Neiman D."/>
            <person name="Pearson M."/>
            <person name="Priest M."/>
            <person name="Roberts A."/>
            <person name="Saif S."/>
            <person name="Shea T."/>
            <person name="Shenoy N."/>
            <person name="Sisk P."/>
            <person name="Stolte C."/>
            <person name="Sykes S."/>
            <person name="Wortman J."/>
            <person name="Nusbaum C."/>
            <person name="Birren B."/>
        </authorList>
    </citation>
    <scope>NUCLEOTIDE SEQUENCE [LARGE SCALE GENOMIC DNA]</scope>
    <source>
        <strain evidence="10 11">ATCC 29453</strain>
    </source>
</reference>
<feature type="chain" id="PRO_5004776507" evidence="8">
    <location>
        <begin position="25"/>
        <end position="200"/>
    </location>
</feature>
<dbReference type="SUPFAM" id="SSF56925">
    <property type="entry name" value="OMPA-like"/>
    <property type="match status" value="1"/>
</dbReference>
<dbReference type="STRING" id="641147.HMPREF9021_01833"/>
<evidence type="ECO:0000259" key="9">
    <source>
        <dbReference type="Pfam" id="PF02462"/>
    </source>
</evidence>
<comment type="similarity">
    <text evidence="2">Belongs to the opacity porin family.</text>
</comment>
<dbReference type="HOGENOM" id="CLU_089285_1_0_4"/>
<keyword evidence="11" id="KW-1185">Reference proteome</keyword>
<keyword evidence="7" id="KW-0998">Cell outer membrane</keyword>
<dbReference type="NCBIfam" id="TIGR01414">
    <property type="entry name" value="autotrans_barl"/>
    <property type="match status" value="1"/>
</dbReference>